<evidence type="ECO:0000313" key="3">
    <source>
        <dbReference type="Proteomes" id="UP000535501"/>
    </source>
</evidence>
<evidence type="ECO:0000313" key="2">
    <source>
        <dbReference type="EMBL" id="MBB6179153.1"/>
    </source>
</evidence>
<dbReference type="RefSeq" id="WP_077547155.1">
    <property type="nucleotide sequence ID" value="NZ_JACHEJ010000002.1"/>
</dbReference>
<feature type="domain" description="DUF6455" evidence="1">
    <location>
        <begin position="64"/>
        <end position="134"/>
    </location>
</feature>
<reference evidence="2 3" key="1">
    <citation type="submission" date="2020-08" db="EMBL/GenBank/DDBJ databases">
        <title>Genomic Encyclopedia of Type Strains, Phase IV (KMG-IV): sequencing the most valuable type-strain genomes for metagenomic binning, comparative biology and taxonomic classification.</title>
        <authorList>
            <person name="Goeker M."/>
        </authorList>
    </citation>
    <scope>NUCLEOTIDE SEQUENCE [LARGE SCALE GENOMIC DNA]</scope>
    <source>
        <strain evidence="2 3">DSM 102134</strain>
    </source>
</reference>
<dbReference type="Proteomes" id="UP000535501">
    <property type="component" value="Unassembled WGS sequence"/>
</dbReference>
<proteinExistence type="predicted"/>
<dbReference type="Pfam" id="PF20056">
    <property type="entry name" value="DUF6455"/>
    <property type="match status" value="1"/>
</dbReference>
<dbReference type="AlphaFoldDB" id="A0A7W9YVJ0"/>
<comment type="caution">
    <text evidence="2">The sequence shown here is derived from an EMBL/GenBank/DDBJ whole genome shotgun (WGS) entry which is preliminary data.</text>
</comment>
<protein>
    <recommendedName>
        <fullName evidence="1">DUF6455 domain-containing protein</fullName>
    </recommendedName>
</protein>
<dbReference type="InterPro" id="IPR045601">
    <property type="entry name" value="DUF6455"/>
</dbReference>
<gene>
    <name evidence="2" type="ORF">HNQ75_001107</name>
</gene>
<accession>A0A7W9YVJ0</accession>
<evidence type="ECO:0000259" key="1">
    <source>
        <dbReference type="Pfam" id="PF20056"/>
    </source>
</evidence>
<organism evidence="2 3">
    <name type="scientific">Pseudorhizobium flavum</name>
    <dbReference type="NCBI Taxonomy" id="1335061"/>
    <lineage>
        <taxon>Bacteria</taxon>
        <taxon>Pseudomonadati</taxon>
        <taxon>Pseudomonadota</taxon>
        <taxon>Alphaproteobacteria</taxon>
        <taxon>Hyphomicrobiales</taxon>
        <taxon>Rhizobiaceae</taxon>
        <taxon>Rhizobium/Agrobacterium group</taxon>
        <taxon>Pseudorhizobium</taxon>
    </lineage>
</organism>
<dbReference type="EMBL" id="JACHEJ010000002">
    <property type="protein sequence ID" value="MBB6179153.1"/>
    <property type="molecule type" value="Genomic_DNA"/>
</dbReference>
<sequence length="141" mass="15516">MRTVPHSSGTIASRLLNWCAKAWEATVEGDVIGSLDDQALREIARDCCVTPDQLLQLAKAGPHAADEMIALMTALNIDPDEAAHAHAFQFRDMQITCSACTSKDRCRRDLARHAADQEYIHYCGNAEHLNGMRAEPDLLIA</sequence>
<keyword evidence="3" id="KW-1185">Reference proteome</keyword>
<name>A0A7W9YVJ0_9HYPH</name>